<evidence type="ECO:0000256" key="9">
    <source>
        <dbReference type="ARBA" id="ARBA00022777"/>
    </source>
</evidence>
<evidence type="ECO:0000256" key="6">
    <source>
        <dbReference type="ARBA" id="ARBA00022723"/>
    </source>
</evidence>
<dbReference type="FunFam" id="1.10.510.10:FF:000178">
    <property type="entry name" value="Calcium-dependent protein kinase 5"/>
    <property type="match status" value="1"/>
</dbReference>
<evidence type="ECO:0000256" key="5">
    <source>
        <dbReference type="ARBA" id="ARBA00022679"/>
    </source>
</evidence>
<dbReference type="AlphaFoldDB" id="A0A251SKQ4"/>
<dbReference type="Pfam" id="PF13499">
    <property type="entry name" value="EF-hand_7"/>
    <property type="match status" value="2"/>
</dbReference>
<evidence type="ECO:0000256" key="2">
    <source>
        <dbReference type="ARBA" id="ARBA00012513"/>
    </source>
</evidence>
<evidence type="ECO:0000256" key="10">
    <source>
        <dbReference type="ARBA" id="ARBA00022837"/>
    </source>
</evidence>
<dbReference type="InterPro" id="IPR011009">
    <property type="entry name" value="Kinase-like_dom_sf"/>
</dbReference>
<evidence type="ECO:0000256" key="15">
    <source>
        <dbReference type="ARBA" id="ARBA00056619"/>
    </source>
</evidence>
<dbReference type="Gramene" id="mRNA:HanXRQr2_Chr14g0657651">
    <property type="protein sequence ID" value="mRNA:HanXRQr2_Chr14g0657651"/>
    <property type="gene ID" value="HanXRQr2_Chr14g0657651"/>
</dbReference>
<feature type="domain" description="EF-hand" evidence="18">
    <location>
        <begin position="391"/>
        <end position="426"/>
    </location>
</feature>
<dbReference type="GO" id="GO:0035556">
    <property type="term" value="P:intracellular signal transduction"/>
    <property type="evidence" value="ECO:0000318"/>
    <property type="project" value="GO_Central"/>
</dbReference>
<dbReference type="Pfam" id="PF00069">
    <property type="entry name" value="Pkinase"/>
    <property type="match status" value="1"/>
</dbReference>
<dbReference type="InterPro" id="IPR050205">
    <property type="entry name" value="CDPK_Ser/Thr_kinases"/>
</dbReference>
<gene>
    <name evidence="20" type="ORF">HannXRQ_Chr14g0453221</name>
    <name evidence="19" type="ORF">HanXRQr2_Chr14g0657651</name>
</gene>
<evidence type="ECO:0000256" key="4">
    <source>
        <dbReference type="ARBA" id="ARBA00022553"/>
    </source>
</evidence>
<dbReference type="InterPro" id="IPR011992">
    <property type="entry name" value="EF-hand-dom_pair"/>
</dbReference>
<evidence type="ECO:0000313" key="19">
    <source>
        <dbReference type="EMBL" id="KAF5770280.1"/>
    </source>
</evidence>
<keyword evidence="6" id="KW-0479">Metal-binding</keyword>
<evidence type="ECO:0000313" key="20">
    <source>
        <dbReference type="EMBL" id="OTF99131.1"/>
    </source>
</evidence>
<organism evidence="20 21">
    <name type="scientific">Helianthus annuus</name>
    <name type="common">Common sunflower</name>
    <dbReference type="NCBI Taxonomy" id="4232"/>
    <lineage>
        <taxon>Eukaryota</taxon>
        <taxon>Viridiplantae</taxon>
        <taxon>Streptophyta</taxon>
        <taxon>Embryophyta</taxon>
        <taxon>Tracheophyta</taxon>
        <taxon>Spermatophyta</taxon>
        <taxon>Magnoliopsida</taxon>
        <taxon>eudicotyledons</taxon>
        <taxon>Gunneridae</taxon>
        <taxon>Pentapetalae</taxon>
        <taxon>asterids</taxon>
        <taxon>campanulids</taxon>
        <taxon>Asterales</taxon>
        <taxon>Asteraceae</taxon>
        <taxon>Asteroideae</taxon>
        <taxon>Heliantheae alliance</taxon>
        <taxon>Heliantheae</taxon>
        <taxon>Helianthus</taxon>
    </lineage>
</organism>
<evidence type="ECO:0000256" key="16">
    <source>
        <dbReference type="SAM" id="MobiDB-lite"/>
    </source>
</evidence>
<feature type="domain" description="EF-hand" evidence="18">
    <location>
        <begin position="355"/>
        <end position="390"/>
    </location>
</feature>
<accession>A0A251SKQ4</accession>
<keyword evidence="4" id="KW-0597">Phosphoprotein</keyword>
<feature type="domain" description="EF-hand" evidence="18">
    <location>
        <begin position="466"/>
        <end position="496"/>
    </location>
</feature>
<dbReference type="EMBL" id="CM007903">
    <property type="protein sequence ID" value="OTF99131.1"/>
    <property type="molecule type" value="Genomic_DNA"/>
</dbReference>
<dbReference type="PROSITE" id="PS50011">
    <property type="entry name" value="PROTEIN_KINASE_DOM"/>
    <property type="match status" value="1"/>
</dbReference>
<reference evidence="19" key="3">
    <citation type="submission" date="2020-06" db="EMBL/GenBank/DDBJ databases">
        <title>Helianthus annuus Genome sequencing and assembly Release 2.</title>
        <authorList>
            <person name="Gouzy J."/>
            <person name="Langlade N."/>
            <person name="Munos S."/>
        </authorList>
    </citation>
    <scope>NUCLEOTIDE SEQUENCE</scope>
    <source>
        <tissue evidence="19">Leaves</tissue>
    </source>
</reference>
<evidence type="ECO:0000256" key="7">
    <source>
        <dbReference type="ARBA" id="ARBA00022737"/>
    </source>
</evidence>
<dbReference type="FunFam" id="3.30.200.20:FF:000004">
    <property type="entry name" value="Calcium-dependent protein kinase 1"/>
    <property type="match status" value="1"/>
</dbReference>
<comment type="catalytic activity">
    <reaction evidence="14">
        <text>L-seryl-[protein] + ATP = O-phospho-L-seryl-[protein] + ADP + H(+)</text>
        <dbReference type="Rhea" id="RHEA:17989"/>
        <dbReference type="Rhea" id="RHEA-COMP:9863"/>
        <dbReference type="Rhea" id="RHEA-COMP:11604"/>
        <dbReference type="ChEBI" id="CHEBI:15378"/>
        <dbReference type="ChEBI" id="CHEBI:29999"/>
        <dbReference type="ChEBI" id="CHEBI:30616"/>
        <dbReference type="ChEBI" id="CHEBI:83421"/>
        <dbReference type="ChEBI" id="CHEBI:456216"/>
        <dbReference type="EC" id="2.7.11.1"/>
    </reaction>
</comment>
<comment type="catalytic activity">
    <reaction evidence="13">
        <text>L-threonyl-[protein] + ATP = O-phospho-L-threonyl-[protein] + ADP + H(+)</text>
        <dbReference type="Rhea" id="RHEA:46608"/>
        <dbReference type="Rhea" id="RHEA-COMP:11060"/>
        <dbReference type="Rhea" id="RHEA-COMP:11605"/>
        <dbReference type="ChEBI" id="CHEBI:15378"/>
        <dbReference type="ChEBI" id="CHEBI:30013"/>
        <dbReference type="ChEBI" id="CHEBI:30616"/>
        <dbReference type="ChEBI" id="CHEBI:61977"/>
        <dbReference type="ChEBI" id="CHEBI:456216"/>
        <dbReference type="EC" id="2.7.11.1"/>
    </reaction>
</comment>
<dbReference type="FunFam" id="1.10.238.10:FF:000015">
    <property type="entry name" value="Calcium-dependent protein kinase 1"/>
    <property type="match status" value="1"/>
</dbReference>
<evidence type="ECO:0000313" key="21">
    <source>
        <dbReference type="Proteomes" id="UP000215914"/>
    </source>
</evidence>
<keyword evidence="7" id="KW-0677">Repeat</keyword>
<keyword evidence="11" id="KW-0067">ATP-binding</keyword>
<dbReference type="InterPro" id="IPR018247">
    <property type="entry name" value="EF_Hand_1_Ca_BS"/>
</dbReference>
<evidence type="ECO:0000259" key="18">
    <source>
        <dbReference type="PROSITE" id="PS50222"/>
    </source>
</evidence>
<dbReference type="GO" id="GO:0005524">
    <property type="term" value="F:ATP binding"/>
    <property type="evidence" value="ECO:0007669"/>
    <property type="project" value="UniProtKB-KW"/>
</dbReference>
<protein>
    <recommendedName>
        <fullName evidence="2">non-specific serine/threonine protein kinase</fullName>
        <ecNumber evidence="2">2.7.11.1</ecNumber>
    </recommendedName>
</protein>
<evidence type="ECO:0000256" key="11">
    <source>
        <dbReference type="ARBA" id="ARBA00022840"/>
    </source>
</evidence>
<feature type="compositionally biased region" description="Basic residues" evidence="16">
    <location>
        <begin position="17"/>
        <end position="31"/>
    </location>
</feature>
<evidence type="ECO:0000256" key="12">
    <source>
        <dbReference type="ARBA" id="ARBA00024334"/>
    </source>
</evidence>
<evidence type="ECO:0000256" key="14">
    <source>
        <dbReference type="ARBA" id="ARBA00048679"/>
    </source>
</evidence>
<comment type="similarity">
    <text evidence="1">Belongs to the protein kinase superfamily. CAMK Ser/Thr protein kinase family. CaMK subfamily.</text>
</comment>
<dbReference type="GO" id="GO:0005737">
    <property type="term" value="C:cytoplasm"/>
    <property type="evidence" value="ECO:0000318"/>
    <property type="project" value="GO_Central"/>
</dbReference>
<evidence type="ECO:0000256" key="8">
    <source>
        <dbReference type="ARBA" id="ARBA00022741"/>
    </source>
</evidence>
<comment type="similarity">
    <text evidence="12">Belongs to the protein kinase superfamily. Ser/Thr protein kinase family. CDPK subfamily.</text>
</comment>
<keyword evidence="8" id="KW-0547">Nucleotide-binding</keyword>
<dbReference type="PROSITE" id="PS50222">
    <property type="entry name" value="EF_HAND_2"/>
    <property type="match status" value="4"/>
</dbReference>
<comment type="function">
    <text evidence="15">Regulates the production of reactive oxygen species (ROS) by NADPH oxidase.</text>
</comment>
<evidence type="ECO:0000256" key="3">
    <source>
        <dbReference type="ARBA" id="ARBA00022527"/>
    </source>
</evidence>
<dbReference type="EMBL" id="MNCJ02000329">
    <property type="protein sequence ID" value="KAF5770280.1"/>
    <property type="molecule type" value="Genomic_DNA"/>
</dbReference>
<keyword evidence="5 19" id="KW-0808">Transferase</keyword>
<dbReference type="GO" id="GO:0005516">
    <property type="term" value="F:calmodulin binding"/>
    <property type="evidence" value="ECO:0000318"/>
    <property type="project" value="GO_Central"/>
</dbReference>
<proteinExistence type="inferred from homology"/>
<dbReference type="GO" id="GO:0004683">
    <property type="term" value="F:calcium/calmodulin-dependent protein kinase activity"/>
    <property type="evidence" value="ECO:0000318"/>
    <property type="project" value="GO_Central"/>
</dbReference>
<reference evidence="20" key="2">
    <citation type="submission" date="2017-02" db="EMBL/GenBank/DDBJ databases">
        <title>Sunflower complete genome.</title>
        <authorList>
            <person name="Langlade N."/>
            <person name="Munos S."/>
        </authorList>
    </citation>
    <scope>NUCLEOTIDE SEQUENCE [LARGE SCALE GENOMIC DNA]</scope>
    <source>
        <tissue evidence="20">Leaves</tissue>
    </source>
</reference>
<keyword evidence="10" id="KW-0106">Calcium</keyword>
<feature type="region of interest" description="Disordered" evidence="16">
    <location>
        <begin position="1"/>
        <end position="37"/>
    </location>
</feature>
<dbReference type="Gene3D" id="3.30.200.20">
    <property type="entry name" value="Phosphorylase Kinase, domain 1"/>
    <property type="match status" value="1"/>
</dbReference>
<dbReference type="PANTHER" id="PTHR24349">
    <property type="entry name" value="SERINE/THREONINE-PROTEIN KINASE"/>
    <property type="match status" value="1"/>
</dbReference>
<dbReference type="EC" id="2.7.11.1" evidence="2"/>
<dbReference type="InterPro" id="IPR000719">
    <property type="entry name" value="Prot_kinase_dom"/>
</dbReference>
<dbReference type="Proteomes" id="UP000215914">
    <property type="component" value="Chromosome 14"/>
</dbReference>
<dbReference type="Gene3D" id="1.10.238.10">
    <property type="entry name" value="EF-hand"/>
    <property type="match status" value="1"/>
</dbReference>
<dbReference type="InParanoid" id="A0A251SKQ4"/>
<name>A0A251SKQ4_HELAN</name>
<dbReference type="GO" id="GO:0009931">
    <property type="term" value="F:calcium-dependent protein serine/threonine kinase activity"/>
    <property type="evidence" value="ECO:0000318"/>
    <property type="project" value="GO_Central"/>
</dbReference>
<evidence type="ECO:0000259" key="17">
    <source>
        <dbReference type="PROSITE" id="PS50011"/>
    </source>
</evidence>
<dbReference type="PROSITE" id="PS00018">
    <property type="entry name" value="EF_HAND_1"/>
    <property type="match status" value="4"/>
</dbReference>
<dbReference type="InterPro" id="IPR002048">
    <property type="entry name" value="EF_hand_dom"/>
</dbReference>
<dbReference type="Gene3D" id="1.10.510.10">
    <property type="entry name" value="Transferase(Phosphotransferase) domain 1"/>
    <property type="match status" value="1"/>
</dbReference>
<dbReference type="SUPFAM" id="SSF47473">
    <property type="entry name" value="EF-hand"/>
    <property type="match status" value="1"/>
</dbReference>
<dbReference type="SUPFAM" id="SSF56112">
    <property type="entry name" value="Protein kinase-like (PK-like)"/>
    <property type="match status" value="1"/>
</dbReference>
<dbReference type="GO" id="GO:0005634">
    <property type="term" value="C:nucleus"/>
    <property type="evidence" value="ECO:0000318"/>
    <property type="project" value="GO_Central"/>
</dbReference>
<dbReference type="STRING" id="4232.A0A251SKQ4"/>
<keyword evidence="3" id="KW-0723">Serine/threonine-protein kinase</keyword>
<dbReference type="CDD" id="cd05117">
    <property type="entry name" value="STKc_CAMK"/>
    <property type="match status" value="1"/>
</dbReference>
<evidence type="ECO:0000256" key="1">
    <source>
        <dbReference type="ARBA" id="ARBA00005354"/>
    </source>
</evidence>
<keyword evidence="9" id="KW-0418">Kinase</keyword>
<reference evidence="19 21" key="1">
    <citation type="journal article" date="2017" name="Nature">
        <title>The sunflower genome provides insights into oil metabolism, flowering and Asterid evolution.</title>
        <authorList>
            <person name="Badouin H."/>
            <person name="Gouzy J."/>
            <person name="Grassa C.J."/>
            <person name="Murat F."/>
            <person name="Staton S.E."/>
            <person name="Cottret L."/>
            <person name="Lelandais-Briere C."/>
            <person name="Owens G.L."/>
            <person name="Carrere S."/>
            <person name="Mayjonade B."/>
            <person name="Legrand L."/>
            <person name="Gill N."/>
            <person name="Kane N.C."/>
            <person name="Bowers J.E."/>
            <person name="Hubner S."/>
            <person name="Bellec A."/>
            <person name="Berard A."/>
            <person name="Berges H."/>
            <person name="Blanchet N."/>
            <person name="Boniface M.C."/>
            <person name="Brunel D."/>
            <person name="Catrice O."/>
            <person name="Chaidir N."/>
            <person name="Claudel C."/>
            <person name="Donnadieu C."/>
            <person name="Faraut T."/>
            <person name="Fievet G."/>
            <person name="Helmstetter N."/>
            <person name="King M."/>
            <person name="Knapp S.J."/>
            <person name="Lai Z."/>
            <person name="Le Paslier M.C."/>
            <person name="Lippi Y."/>
            <person name="Lorenzon L."/>
            <person name="Mandel J.R."/>
            <person name="Marage G."/>
            <person name="Marchand G."/>
            <person name="Marquand E."/>
            <person name="Bret-Mestries E."/>
            <person name="Morien E."/>
            <person name="Nambeesan S."/>
            <person name="Nguyen T."/>
            <person name="Pegot-Espagnet P."/>
            <person name="Pouilly N."/>
            <person name="Raftis F."/>
            <person name="Sallet E."/>
            <person name="Schiex T."/>
            <person name="Thomas J."/>
            <person name="Vandecasteele C."/>
            <person name="Vares D."/>
            <person name="Vear F."/>
            <person name="Vautrin S."/>
            <person name="Crespi M."/>
            <person name="Mangin B."/>
            <person name="Burke J.M."/>
            <person name="Salse J."/>
            <person name="Munos S."/>
            <person name="Vincourt P."/>
            <person name="Rieseberg L.H."/>
            <person name="Langlade N.B."/>
        </authorList>
    </citation>
    <scope>NUCLEOTIDE SEQUENCE [LARGE SCALE GENOMIC DNA]</scope>
    <source>
        <strain evidence="21">cv. SF193</strain>
        <tissue evidence="19">Leaves</tissue>
    </source>
</reference>
<sequence>MGNKSSGPAKPGVFQPIKRKSRPRGQMKRCNAKGSDPETLTILQTTAGNMKELYTLGKELGHGDLGTTYLCTEKSTGNQYACKTIPKRRLIMQEDIENVRMEIQIMHHMAGQPNVISVVGVYEDRVSVSVVMELCTGGELFDRIVERGCYSEKKASDISRVVVGVVEACHSLGVMHRDLKPEKFLFVNEDEESVLKTNHFGLSVFFKPGEMRYDTVGSMYYMAPEVLRKQYDKECDVWSAGVIIYILLCGVPPFWDETEEGVYEQILHGVLDLESEPWPSISESAKDLIRGMLERDVTKRMTAHAVLNHPWIQADGVAPDKPLDSAVLSRLKQFAALNKVKKIAIEVIAMSLSGEEIAGLTEMFKTMDTDGSNQITLEELREGLERAGVALKDSEITRLMEAADIDHSGAIDYGEFIAAMLDSHKIQKEDNLFAAFSYFDKDGSGYITAEELRQACESFGLGDIPLNEVMDEIDKDHDGRIGYSEFVDMMEESDFGKNIKPAG</sequence>
<evidence type="ECO:0000256" key="13">
    <source>
        <dbReference type="ARBA" id="ARBA00047899"/>
    </source>
</evidence>
<feature type="domain" description="EF-hand" evidence="18">
    <location>
        <begin position="427"/>
        <end position="462"/>
    </location>
</feature>
<feature type="domain" description="Protein kinase" evidence="17">
    <location>
        <begin position="54"/>
        <end position="312"/>
    </location>
</feature>
<dbReference type="GO" id="GO:0005509">
    <property type="term" value="F:calcium ion binding"/>
    <property type="evidence" value="ECO:0007669"/>
    <property type="project" value="InterPro"/>
</dbReference>
<keyword evidence="21" id="KW-1185">Reference proteome</keyword>
<dbReference type="SMART" id="SM00054">
    <property type="entry name" value="EFh"/>
    <property type="match status" value="4"/>
</dbReference>